<dbReference type="InterPro" id="IPR023346">
    <property type="entry name" value="Lysozyme-like_dom_sf"/>
</dbReference>
<dbReference type="CDD" id="cd16894">
    <property type="entry name" value="MltD-like"/>
    <property type="match status" value="1"/>
</dbReference>
<dbReference type="PROSITE" id="PS00922">
    <property type="entry name" value="TRANSGLYCOSYLASE"/>
    <property type="match status" value="1"/>
</dbReference>
<dbReference type="RefSeq" id="WP_213435258.1">
    <property type="nucleotide sequence ID" value="NZ_AP024545.1"/>
</dbReference>
<keyword evidence="5" id="KW-1185">Reference proteome</keyword>
<dbReference type="InterPro" id="IPR008258">
    <property type="entry name" value="Transglycosylase_SLT_dom_1"/>
</dbReference>
<name>A0ABM7Q230_9GAMM</name>
<dbReference type="InterPro" id="IPR036779">
    <property type="entry name" value="LysM_dom_sf"/>
</dbReference>
<dbReference type="InterPro" id="IPR000189">
    <property type="entry name" value="Transglyc_AS"/>
</dbReference>
<dbReference type="SUPFAM" id="SSF54106">
    <property type="entry name" value="LysM domain"/>
    <property type="match status" value="1"/>
</dbReference>
<dbReference type="InterPro" id="IPR018392">
    <property type="entry name" value="LysM"/>
</dbReference>
<dbReference type="Pfam" id="PF01476">
    <property type="entry name" value="LysM"/>
    <property type="match status" value="1"/>
</dbReference>
<organism evidence="4 5">
    <name type="scientific">Noviluteimonas caseinilytica</name>
    <dbReference type="NCBI Taxonomy" id="2675101"/>
    <lineage>
        <taxon>Bacteria</taxon>
        <taxon>Pseudomonadati</taxon>
        <taxon>Pseudomonadota</taxon>
        <taxon>Gammaproteobacteria</taxon>
        <taxon>Lysobacterales</taxon>
        <taxon>Lysobacteraceae</taxon>
        <taxon>Noviluteimonas</taxon>
    </lineage>
</organism>
<dbReference type="SUPFAM" id="SSF53955">
    <property type="entry name" value="Lysozyme-like"/>
    <property type="match status" value="1"/>
</dbReference>
<gene>
    <name evidence="4" type="primary">dniR_1</name>
    <name evidence="4" type="ORF">LYSCAS_02630</name>
</gene>
<proteinExistence type="inferred from homology"/>
<dbReference type="Proteomes" id="UP000681317">
    <property type="component" value="Chromosome"/>
</dbReference>
<dbReference type="Pfam" id="PF01464">
    <property type="entry name" value="SLT"/>
    <property type="match status" value="1"/>
</dbReference>
<dbReference type="Gene3D" id="1.10.530.10">
    <property type="match status" value="1"/>
</dbReference>
<dbReference type="CDD" id="cd00118">
    <property type="entry name" value="LysM"/>
    <property type="match status" value="1"/>
</dbReference>
<feature type="domain" description="LysM" evidence="3">
    <location>
        <begin position="343"/>
        <end position="387"/>
    </location>
</feature>
<evidence type="ECO:0000313" key="4">
    <source>
        <dbReference type="EMBL" id="BCT91239.1"/>
    </source>
</evidence>
<evidence type="ECO:0000256" key="2">
    <source>
        <dbReference type="SAM" id="SignalP"/>
    </source>
</evidence>
<dbReference type="PROSITE" id="PS51782">
    <property type="entry name" value="LYSM"/>
    <property type="match status" value="1"/>
</dbReference>
<keyword evidence="2" id="KW-0732">Signal</keyword>
<dbReference type="SMART" id="SM00257">
    <property type="entry name" value="LysM"/>
    <property type="match status" value="1"/>
</dbReference>
<evidence type="ECO:0000259" key="3">
    <source>
        <dbReference type="PROSITE" id="PS51782"/>
    </source>
</evidence>
<protein>
    <submittedName>
        <fullName evidence="4">Lytic transglycosylase</fullName>
    </submittedName>
</protein>
<sequence length="400" mass="43056">MTLRLRAMLALSCALVAAPAARAAQEIPKTPPREDVVLDAADTTPTTRSGREIYRLFREGLADPQCPAGGGSTRWRAHFAGAPGRMASERDDVLPLFGYVVDKVREAHLPTEYALIPFVESGYKPGARSPGGPAGLWQFIALTARNHNVPVRAGYDGRLSPVDATQAAVRYLKTLHGMFAGDWRLAVMAYNAGEYRVLGALRRSGQNARNAKPEALVGLSPITQAYVQKLRALSCLLEQADDREEWLHALDRPVVLLDAQVLPADAHSLDDWSRAHGLEAASVRRMNPAFEGGRIVRADRALRVLAPMERANDTVIASVPTPTAESAPVALPVANAVVAATPRSHTVGRGDSLWSIAKRYGVETRELIARNKLDKGARLKPGMVLKIDAEPTTTAAAAGP</sequence>
<feature type="chain" id="PRO_5046491143" evidence="2">
    <location>
        <begin position="24"/>
        <end position="400"/>
    </location>
</feature>
<evidence type="ECO:0000256" key="1">
    <source>
        <dbReference type="ARBA" id="ARBA00007734"/>
    </source>
</evidence>
<comment type="similarity">
    <text evidence="1">Belongs to the transglycosylase Slt family.</text>
</comment>
<feature type="signal peptide" evidence="2">
    <location>
        <begin position="1"/>
        <end position="23"/>
    </location>
</feature>
<accession>A0ABM7Q230</accession>
<dbReference type="Gene3D" id="3.10.350.10">
    <property type="entry name" value="LysM domain"/>
    <property type="match status" value="1"/>
</dbReference>
<evidence type="ECO:0000313" key="5">
    <source>
        <dbReference type="Proteomes" id="UP000681317"/>
    </source>
</evidence>
<reference evidence="4 5" key="1">
    <citation type="submission" date="2021-03" db="EMBL/GenBank/DDBJ databases">
        <title>Complete Genome Sequences of Two Lysobacter Strains Isolated from Sea Water (Lysobacter caseinilyticus) and Soil (Lysobacter helvus) in South Korea.</title>
        <authorList>
            <person name="Watanabe Y."/>
            <person name="Arakawa K."/>
        </authorList>
    </citation>
    <scope>NUCLEOTIDE SEQUENCE [LARGE SCALE GENOMIC DNA]</scope>
    <source>
        <strain evidence="4 5">KVB24</strain>
    </source>
</reference>
<dbReference type="EMBL" id="AP024545">
    <property type="protein sequence ID" value="BCT91239.1"/>
    <property type="molecule type" value="Genomic_DNA"/>
</dbReference>